<protein>
    <submittedName>
        <fullName evidence="1">Uncharacterized protein</fullName>
    </submittedName>
</protein>
<evidence type="ECO:0000313" key="2">
    <source>
        <dbReference type="Proteomes" id="UP000503011"/>
    </source>
</evidence>
<sequence>MAEQQRITITDPQVTRALAHPARLAIMEELGPVVGVDRYRGGGGGGAVAQRHQLPPARPRAVRAGRAGAEPWGRAGAGLASTVHSWQVDPGASADPETQAAEGALVDAYLAREVERVRGWLARIGDEPAEWTSGALLNESVLLLTADELKSVNAEVMRLIEPYKRRHRVAGPPEGARATTCRGRPLSTRPPARSVCWWSPRSPACSWGSSARRCRCSSTVRAISPSSRRDFSCVPEETLELARSRQQPADRAWRGGCARIRWCWR</sequence>
<dbReference type="AlphaFoldDB" id="A0A6F8YJW8"/>
<reference evidence="1 2" key="1">
    <citation type="submission" date="2020-03" db="EMBL/GenBank/DDBJ databases">
        <title>Whole genome shotgun sequence of Phytohabitans suffuscus NBRC 105367.</title>
        <authorList>
            <person name="Komaki H."/>
            <person name="Tamura T."/>
        </authorList>
    </citation>
    <scope>NUCLEOTIDE SEQUENCE [LARGE SCALE GENOMIC DNA]</scope>
    <source>
        <strain evidence="1 2">NBRC 105367</strain>
    </source>
</reference>
<keyword evidence="2" id="KW-1185">Reference proteome</keyword>
<proteinExistence type="predicted"/>
<accession>A0A6F8YJW8</accession>
<organism evidence="1 2">
    <name type="scientific">Phytohabitans suffuscus</name>
    <dbReference type="NCBI Taxonomy" id="624315"/>
    <lineage>
        <taxon>Bacteria</taxon>
        <taxon>Bacillati</taxon>
        <taxon>Actinomycetota</taxon>
        <taxon>Actinomycetes</taxon>
        <taxon>Micromonosporales</taxon>
        <taxon>Micromonosporaceae</taxon>
    </lineage>
</organism>
<gene>
    <name evidence="1" type="ORF">Psuf_036790</name>
</gene>
<evidence type="ECO:0000313" key="1">
    <source>
        <dbReference type="EMBL" id="BCB86366.1"/>
    </source>
</evidence>
<dbReference type="EMBL" id="AP022871">
    <property type="protein sequence ID" value="BCB86366.1"/>
    <property type="molecule type" value="Genomic_DNA"/>
</dbReference>
<name>A0A6F8YJW8_9ACTN</name>
<reference evidence="1 2" key="2">
    <citation type="submission" date="2020-03" db="EMBL/GenBank/DDBJ databases">
        <authorList>
            <person name="Ichikawa N."/>
            <person name="Kimura A."/>
            <person name="Kitahashi Y."/>
            <person name="Uohara A."/>
        </authorList>
    </citation>
    <scope>NUCLEOTIDE SEQUENCE [LARGE SCALE GENOMIC DNA]</scope>
    <source>
        <strain evidence="1 2">NBRC 105367</strain>
    </source>
</reference>
<dbReference type="Proteomes" id="UP000503011">
    <property type="component" value="Chromosome"/>
</dbReference>
<dbReference type="KEGG" id="psuu:Psuf_036790"/>